<evidence type="ECO:0000256" key="2">
    <source>
        <dbReference type="ARBA" id="ARBA00022722"/>
    </source>
</evidence>
<sequence length="113" mass="12356">MPAPPCLKRRREFLRAAGKGKKAARPGLALQALPNTGRQLHVGFTATKKIGNAVARNRTKRRLREAVREVLSDEQPAGWDLVVIGREATRSRPFALLLADLRGALRQTGVIGP</sequence>
<dbReference type="EC" id="3.1.26.5" evidence="6 7"/>
<proteinExistence type="inferred from homology"/>
<evidence type="ECO:0000256" key="5">
    <source>
        <dbReference type="ARBA" id="ARBA00022884"/>
    </source>
</evidence>
<dbReference type="SUPFAM" id="SSF54211">
    <property type="entry name" value="Ribosomal protein S5 domain 2-like"/>
    <property type="match status" value="1"/>
</dbReference>
<dbReference type="Proteomes" id="UP001595593">
    <property type="component" value="Unassembled WGS sequence"/>
</dbReference>
<evidence type="ECO:0000256" key="3">
    <source>
        <dbReference type="ARBA" id="ARBA00022759"/>
    </source>
</evidence>
<protein>
    <recommendedName>
        <fullName evidence="6 7">Ribonuclease P protein component</fullName>
        <shortName evidence="6">RNase P protein</shortName>
        <shortName evidence="6">RNaseP protein</shortName>
        <ecNumber evidence="6 7">3.1.26.5</ecNumber>
    </recommendedName>
    <alternativeName>
        <fullName evidence="6">Protein C5</fullName>
    </alternativeName>
</protein>
<evidence type="ECO:0000256" key="6">
    <source>
        <dbReference type="HAMAP-Rule" id="MF_00227"/>
    </source>
</evidence>
<comment type="subunit">
    <text evidence="6">Consists of a catalytic RNA component (M1 or rnpB) and a protein subunit.</text>
</comment>
<keyword evidence="5 6" id="KW-0694">RNA-binding</keyword>
<dbReference type="InterPro" id="IPR014721">
    <property type="entry name" value="Ribsml_uS5_D2-typ_fold_subgr"/>
</dbReference>
<evidence type="ECO:0000256" key="4">
    <source>
        <dbReference type="ARBA" id="ARBA00022801"/>
    </source>
</evidence>
<dbReference type="EMBL" id="JBHRTN010000010">
    <property type="protein sequence ID" value="MFC3125784.1"/>
    <property type="molecule type" value="Genomic_DNA"/>
</dbReference>
<dbReference type="HAMAP" id="MF_00227">
    <property type="entry name" value="RNase_P"/>
    <property type="match status" value="1"/>
</dbReference>
<keyword evidence="1 6" id="KW-0819">tRNA processing</keyword>
<evidence type="ECO:0000313" key="9">
    <source>
        <dbReference type="Proteomes" id="UP001595593"/>
    </source>
</evidence>
<dbReference type="Gene3D" id="3.30.230.10">
    <property type="match status" value="1"/>
</dbReference>
<dbReference type="NCBIfam" id="TIGR00188">
    <property type="entry name" value="rnpA"/>
    <property type="match status" value="1"/>
</dbReference>
<dbReference type="PANTHER" id="PTHR33992:SF1">
    <property type="entry name" value="RIBONUCLEASE P PROTEIN COMPONENT"/>
    <property type="match status" value="1"/>
</dbReference>
<comment type="function">
    <text evidence="6">RNaseP catalyzes the removal of the 5'-leader sequence from pre-tRNA to produce the mature 5'-terminus. It can also cleave other RNA substrates such as 4.5S RNA. The protein component plays an auxiliary but essential role in vivo by binding to the 5'-leader sequence and broadening the substrate specificity of the ribozyme.</text>
</comment>
<accession>A0ABV7G2H9</accession>
<keyword evidence="2 6" id="KW-0540">Nuclease</keyword>
<keyword evidence="9" id="KW-1185">Reference proteome</keyword>
<comment type="catalytic activity">
    <reaction evidence="6">
        <text>Endonucleolytic cleavage of RNA, removing 5'-extranucleotides from tRNA precursor.</text>
        <dbReference type="EC" id="3.1.26.5"/>
    </reaction>
</comment>
<evidence type="ECO:0000256" key="7">
    <source>
        <dbReference type="NCBIfam" id="TIGR00188"/>
    </source>
</evidence>
<dbReference type="InterPro" id="IPR000100">
    <property type="entry name" value="RNase_P"/>
</dbReference>
<dbReference type="Pfam" id="PF00825">
    <property type="entry name" value="Ribonuclease_P"/>
    <property type="match status" value="1"/>
</dbReference>
<evidence type="ECO:0000313" key="8">
    <source>
        <dbReference type="EMBL" id="MFC3125784.1"/>
    </source>
</evidence>
<keyword evidence="3 6" id="KW-0255">Endonuclease</keyword>
<dbReference type="GO" id="GO:0004526">
    <property type="term" value="F:ribonuclease P activity"/>
    <property type="evidence" value="ECO:0007669"/>
    <property type="project" value="UniProtKB-EC"/>
</dbReference>
<dbReference type="RefSeq" id="WP_379596691.1">
    <property type="nucleotide sequence ID" value="NZ_JBHRTN010000010.1"/>
</dbReference>
<comment type="caution">
    <text evidence="8">The sequence shown here is derived from an EMBL/GenBank/DDBJ whole genome shotgun (WGS) entry which is preliminary data.</text>
</comment>
<gene>
    <name evidence="6 8" type="primary">rnpA</name>
    <name evidence="8" type="ORF">ACFOD4_11975</name>
</gene>
<name>A0ABV7G2H9_9PROT</name>
<dbReference type="PANTHER" id="PTHR33992">
    <property type="entry name" value="RIBONUCLEASE P PROTEIN COMPONENT"/>
    <property type="match status" value="1"/>
</dbReference>
<evidence type="ECO:0000256" key="1">
    <source>
        <dbReference type="ARBA" id="ARBA00022694"/>
    </source>
</evidence>
<organism evidence="8 9">
    <name type="scientific">Teichococcus globiformis</name>
    <dbReference type="NCBI Taxonomy" id="2307229"/>
    <lineage>
        <taxon>Bacteria</taxon>
        <taxon>Pseudomonadati</taxon>
        <taxon>Pseudomonadota</taxon>
        <taxon>Alphaproteobacteria</taxon>
        <taxon>Acetobacterales</taxon>
        <taxon>Roseomonadaceae</taxon>
        <taxon>Roseomonas</taxon>
    </lineage>
</organism>
<comment type="similarity">
    <text evidence="6">Belongs to the RnpA family.</text>
</comment>
<reference evidence="9" key="1">
    <citation type="journal article" date="2019" name="Int. J. Syst. Evol. Microbiol.">
        <title>The Global Catalogue of Microorganisms (GCM) 10K type strain sequencing project: providing services to taxonomists for standard genome sequencing and annotation.</title>
        <authorList>
            <consortium name="The Broad Institute Genomics Platform"/>
            <consortium name="The Broad Institute Genome Sequencing Center for Infectious Disease"/>
            <person name="Wu L."/>
            <person name="Ma J."/>
        </authorList>
    </citation>
    <scope>NUCLEOTIDE SEQUENCE [LARGE SCALE GENOMIC DNA]</scope>
    <source>
        <strain evidence="9">KCTC 52094</strain>
    </source>
</reference>
<keyword evidence="4 6" id="KW-0378">Hydrolase</keyword>
<dbReference type="InterPro" id="IPR020568">
    <property type="entry name" value="Ribosomal_Su5_D2-typ_SF"/>
</dbReference>